<protein>
    <submittedName>
        <fullName evidence="2">Uncharacterized protein</fullName>
    </submittedName>
</protein>
<comment type="caution">
    <text evidence="2">The sequence shown here is derived from an EMBL/GenBank/DDBJ whole genome shotgun (WGS) entry which is preliminary data.</text>
</comment>
<feature type="compositionally biased region" description="Basic and acidic residues" evidence="1">
    <location>
        <begin position="19"/>
        <end position="32"/>
    </location>
</feature>
<organism evidence="2 3">
    <name type="scientific">Arthrobacter gyeryongensis</name>
    <dbReference type="NCBI Taxonomy" id="1650592"/>
    <lineage>
        <taxon>Bacteria</taxon>
        <taxon>Bacillati</taxon>
        <taxon>Actinomycetota</taxon>
        <taxon>Actinomycetes</taxon>
        <taxon>Micrococcales</taxon>
        <taxon>Micrococcaceae</taxon>
        <taxon>Arthrobacter</taxon>
    </lineage>
</organism>
<evidence type="ECO:0000313" key="3">
    <source>
        <dbReference type="Proteomes" id="UP001500200"/>
    </source>
</evidence>
<proteinExistence type="predicted"/>
<evidence type="ECO:0000313" key="2">
    <source>
        <dbReference type="EMBL" id="GAA5189724.1"/>
    </source>
</evidence>
<dbReference type="Proteomes" id="UP001500200">
    <property type="component" value="Unassembled WGS sequence"/>
</dbReference>
<keyword evidence="3" id="KW-1185">Reference proteome</keyword>
<name>A0ABP9S2I7_9MICC</name>
<gene>
    <name evidence="2" type="ORF">GCM10023346_05120</name>
</gene>
<evidence type="ECO:0000256" key="1">
    <source>
        <dbReference type="SAM" id="MobiDB-lite"/>
    </source>
</evidence>
<sequence>MRIWRICDWDLEVSEEALWEDHPSGRSADRQSHAAGLPESAGQELAQDVGQDPAMDVVGFLGGRGGSGQPGFAAGEQRRRLSMPCAQAPQVRFYRILGACGSVQLCRLDPRESHQRQVWVQA</sequence>
<reference evidence="3" key="1">
    <citation type="journal article" date="2019" name="Int. J. Syst. Evol. Microbiol.">
        <title>The Global Catalogue of Microorganisms (GCM) 10K type strain sequencing project: providing services to taxonomists for standard genome sequencing and annotation.</title>
        <authorList>
            <consortium name="The Broad Institute Genomics Platform"/>
            <consortium name="The Broad Institute Genome Sequencing Center for Infectious Disease"/>
            <person name="Wu L."/>
            <person name="Ma J."/>
        </authorList>
    </citation>
    <scope>NUCLEOTIDE SEQUENCE [LARGE SCALE GENOMIC DNA]</scope>
    <source>
        <strain evidence="3">JCM 18514</strain>
    </source>
</reference>
<dbReference type="EMBL" id="BAABKK010000003">
    <property type="protein sequence ID" value="GAA5189724.1"/>
    <property type="molecule type" value="Genomic_DNA"/>
</dbReference>
<feature type="region of interest" description="Disordered" evidence="1">
    <location>
        <begin position="19"/>
        <end position="49"/>
    </location>
</feature>
<accession>A0ABP9S2I7</accession>